<keyword evidence="1" id="KW-0812">Transmembrane</keyword>
<gene>
    <name evidence="2" type="ORF">ACJDUG_03690</name>
</gene>
<name>A0ABW8T0H4_9CLOT</name>
<comment type="caution">
    <text evidence="2">The sequence shown here is derived from an EMBL/GenBank/DDBJ whole genome shotgun (WGS) entry which is preliminary data.</text>
</comment>
<dbReference type="RefSeq" id="WP_406768530.1">
    <property type="nucleotide sequence ID" value="NZ_JBJHZZ010000001.1"/>
</dbReference>
<evidence type="ECO:0000313" key="3">
    <source>
        <dbReference type="Proteomes" id="UP001623591"/>
    </source>
</evidence>
<dbReference type="EMBL" id="JBJHZZ010000001">
    <property type="protein sequence ID" value="MFL0246079.1"/>
    <property type="molecule type" value="Genomic_DNA"/>
</dbReference>
<reference evidence="2 3" key="1">
    <citation type="submission" date="2024-11" db="EMBL/GenBank/DDBJ databases">
        <authorList>
            <person name="Heng Y.C."/>
            <person name="Lim A.C.H."/>
            <person name="Lee J.K.Y."/>
            <person name="Kittelmann S."/>
        </authorList>
    </citation>
    <scope>NUCLEOTIDE SEQUENCE [LARGE SCALE GENOMIC DNA]</scope>
    <source>
        <strain evidence="2 3">WILCCON 0185</strain>
    </source>
</reference>
<keyword evidence="1" id="KW-0472">Membrane</keyword>
<keyword evidence="3" id="KW-1185">Reference proteome</keyword>
<accession>A0ABW8T0H4</accession>
<feature type="transmembrane region" description="Helical" evidence="1">
    <location>
        <begin position="6"/>
        <end position="26"/>
    </location>
</feature>
<proteinExistence type="predicted"/>
<protein>
    <submittedName>
        <fullName evidence="2">Uncharacterized protein</fullName>
    </submittedName>
</protein>
<sequence length="96" mass="10802">MNITWADILNGISLLLGYLVFYMLGSNMKIIRWASQKIGIAIVTTFIAIMFSLISMSIIRSIGIKGVYYNLLDGFLMGLSFGATFSIFYKMKIKEV</sequence>
<organism evidence="2 3">
    <name type="scientific">Candidatus Clostridium stratigraminis</name>
    <dbReference type="NCBI Taxonomy" id="3381661"/>
    <lineage>
        <taxon>Bacteria</taxon>
        <taxon>Bacillati</taxon>
        <taxon>Bacillota</taxon>
        <taxon>Clostridia</taxon>
        <taxon>Eubacteriales</taxon>
        <taxon>Clostridiaceae</taxon>
        <taxon>Clostridium</taxon>
    </lineage>
</organism>
<keyword evidence="1" id="KW-1133">Transmembrane helix</keyword>
<feature type="transmembrane region" description="Helical" evidence="1">
    <location>
        <begin position="68"/>
        <end position="89"/>
    </location>
</feature>
<evidence type="ECO:0000256" key="1">
    <source>
        <dbReference type="SAM" id="Phobius"/>
    </source>
</evidence>
<dbReference type="Proteomes" id="UP001623591">
    <property type="component" value="Unassembled WGS sequence"/>
</dbReference>
<evidence type="ECO:0000313" key="2">
    <source>
        <dbReference type="EMBL" id="MFL0246079.1"/>
    </source>
</evidence>
<feature type="transmembrane region" description="Helical" evidence="1">
    <location>
        <begin position="38"/>
        <end position="62"/>
    </location>
</feature>